<evidence type="ECO:0000313" key="2">
    <source>
        <dbReference type="Proteomes" id="UP000272942"/>
    </source>
</evidence>
<protein>
    <submittedName>
        <fullName evidence="3">FH2 domain-containing protein</fullName>
    </submittedName>
</protein>
<gene>
    <name evidence="1" type="ORF">ECPE_LOCUS11129</name>
</gene>
<sequence length="41" mass="4378">MPFSELPELSKIAIAGVDNSSIETLVDALPLQVQRKELAGP</sequence>
<dbReference type="AlphaFoldDB" id="A0A183AVZ4"/>
<dbReference type="WBParaSite" id="ECPE_0001116301-mRNA-1">
    <property type="protein sequence ID" value="ECPE_0001116301-mRNA-1"/>
    <property type="gene ID" value="ECPE_0001116301"/>
</dbReference>
<organism evidence="3">
    <name type="scientific">Echinostoma caproni</name>
    <dbReference type="NCBI Taxonomy" id="27848"/>
    <lineage>
        <taxon>Eukaryota</taxon>
        <taxon>Metazoa</taxon>
        <taxon>Spiralia</taxon>
        <taxon>Lophotrochozoa</taxon>
        <taxon>Platyhelminthes</taxon>
        <taxon>Trematoda</taxon>
        <taxon>Digenea</taxon>
        <taxon>Plagiorchiida</taxon>
        <taxon>Echinostomata</taxon>
        <taxon>Echinostomatoidea</taxon>
        <taxon>Echinostomatidae</taxon>
        <taxon>Echinostoma</taxon>
    </lineage>
</organism>
<dbReference type="EMBL" id="UZAN01050258">
    <property type="protein sequence ID" value="VDP88097.1"/>
    <property type="molecule type" value="Genomic_DNA"/>
</dbReference>
<proteinExistence type="predicted"/>
<dbReference type="Proteomes" id="UP000272942">
    <property type="component" value="Unassembled WGS sequence"/>
</dbReference>
<dbReference type="OrthoDB" id="196393at2759"/>
<reference evidence="1 2" key="2">
    <citation type="submission" date="2018-11" db="EMBL/GenBank/DDBJ databases">
        <authorList>
            <consortium name="Pathogen Informatics"/>
        </authorList>
    </citation>
    <scope>NUCLEOTIDE SEQUENCE [LARGE SCALE GENOMIC DNA]</scope>
    <source>
        <strain evidence="1 2">Egypt</strain>
    </source>
</reference>
<accession>A0A183AVZ4</accession>
<reference evidence="3" key="1">
    <citation type="submission" date="2016-06" db="UniProtKB">
        <authorList>
            <consortium name="WormBaseParasite"/>
        </authorList>
    </citation>
    <scope>IDENTIFICATION</scope>
</reference>
<keyword evidence="2" id="KW-1185">Reference proteome</keyword>
<name>A0A183AVZ4_9TREM</name>
<evidence type="ECO:0000313" key="1">
    <source>
        <dbReference type="EMBL" id="VDP88097.1"/>
    </source>
</evidence>
<evidence type="ECO:0000313" key="3">
    <source>
        <dbReference type="WBParaSite" id="ECPE_0001116301-mRNA-1"/>
    </source>
</evidence>